<evidence type="ECO:0000256" key="4">
    <source>
        <dbReference type="ARBA" id="ARBA00023125"/>
    </source>
</evidence>
<feature type="compositionally biased region" description="Gly residues" evidence="6">
    <location>
        <begin position="178"/>
        <end position="190"/>
    </location>
</feature>
<keyword evidence="9" id="KW-1185">Reference proteome</keyword>
<name>A0A0A0BQJ6_9CELL</name>
<keyword evidence="2" id="KW-0805">Transcription regulation</keyword>
<dbReference type="PANTHER" id="PTHR43133:SF8">
    <property type="entry name" value="RNA POLYMERASE SIGMA FACTOR HI_1459-RELATED"/>
    <property type="match status" value="1"/>
</dbReference>
<proteinExistence type="inferred from homology"/>
<dbReference type="EMBL" id="AXCY01000100">
    <property type="protein sequence ID" value="KGM09379.1"/>
    <property type="molecule type" value="Genomic_DNA"/>
</dbReference>
<dbReference type="Gene3D" id="1.10.1740.10">
    <property type="match status" value="1"/>
</dbReference>
<keyword evidence="3" id="KW-0731">Sigma factor</keyword>
<evidence type="ECO:0000256" key="1">
    <source>
        <dbReference type="ARBA" id="ARBA00010641"/>
    </source>
</evidence>
<evidence type="ECO:0000256" key="3">
    <source>
        <dbReference type="ARBA" id="ARBA00023082"/>
    </source>
</evidence>
<reference evidence="8 9" key="1">
    <citation type="submission" date="2013-08" db="EMBL/GenBank/DDBJ databases">
        <title>Genome sequencing of Cellulomonas carbonis T26.</title>
        <authorList>
            <person name="Chen F."/>
            <person name="Li Y."/>
            <person name="Wang G."/>
        </authorList>
    </citation>
    <scope>NUCLEOTIDE SEQUENCE [LARGE SCALE GENOMIC DNA]</scope>
    <source>
        <strain evidence="8 9">T26</strain>
    </source>
</reference>
<keyword evidence="4" id="KW-0238">DNA-binding</keyword>
<dbReference type="SUPFAM" id="SSF88659">
    <property type="entry name" value="Sigma3 and sigma4 domains of RNA polymerase sigma factors"/>
    <property type="match status" value="1"/>
</dbReference>
<evidence type="ECO:0000313" key="9">
    <source>
        <dbReference type="Proteomes" id="UP000029839"/>
    </source>
</evidence>
<dbReference type="InterPro" id="IPR039425">
    <property type="entry name" value="RNA_pol_sigma-70-like"/>
</dbReference>
<dbReference type="InterPro" id="IPR013324">
    <property type="entry name" value="RNA_pol_sigma_r3/r4-like"/>
</dbReference>
<dbReference type="SUPFAM" id="SSF88946">
    <property type="entry name" value="Sigma2 domain of RNA polymerase sigma factors"/>
    <property type="match status" value="1"/>
</dbReference>
<evidence type="ECO:0000256" key="2">
    <source>
        <dbReference type="ARBA" id="ARBA00023015"/>
    </source>
</evidence>
<dbReference type="InterPro" id="IPR014284">
    <property type="entry name" value="RNA_pol_sigma-70_dom"/>
</dbReference>
<evidence type="ECO:0000313" key="8">
    <source>
        <dbReference type="EMBL" id="KGM09379.1"/>
    </source>
</evidence>
<dbReference type="InterPro" id="IPR013249">
    <property type="entry name" value="RNA_pol_sigma70_r4_t2"/>
</dbReference>
<accession>A0A0A0BQJ6</accession>
<evidence type="ECO:0000256" key="5">
    <source>
        <dbReference type="ARBA" id="ARBA00023163"/>
    </source>
</evidence>
<dbReference type="GO" id="GO:0016987">
    <property type="term" value="F:sigma factor activity"/>
    <property type="evidence" value="ECO:0007669"/>
    <property type="project" value="UniProtKB-KW"/>
</dbReference>
<dbReference type="GO" id="GO:0003677">
    <property type="term" value="F:DNA binding"/>
    <property type="evidence" value="ECO:0007669"/>
    <property type="project" value="UniProtKB-KW"/>
</dbReference>
<evidence type="ECO:0000259" key="7">
    <source>
        <dbReference type="Pfam" id="PF08281"/>
    </source>
</evidence>
<dbReference type="AlphaFoldDB" id="A0A0A0BQJ6"/>
<keyword evidence="5" id="KW-0804">Transcription</keyword>
<dbReference type="Gene3D" id="1.10.10.10">
    <property type="entry name" value="Winged helix-like DNA-binding domain superfamily/Winged helix DNA-binding domain"/>
    <property type="match status" value="1"/>
</dbReference>
<comment type="similarity">
    <text evidence="1">Belongs to the sigma-70 factor family. ECF subfamily.</text>
</comment>
<dbReference type="Proteomes" id="UP000029839">
    <property type="component" value="Unassembled WGS sequence"/>
</dbReference>
<organism evidence="8 9">
    <name type="scientific">Cellulomonas carbonis T26</name>
    <dbReference type="NCBI Taxonomy" id="947969"/>
    <lineage>
        <taxon>Bacteria</taxon>
        <taxon>Bacillati</taxon>
        <taxon>Actinomycetota</taxon>
        <taxon>Actinomycetes</taxon>
        <taxon>Micrococcales</taxon>
        <taxon>Cellulomonadaceae</taxon>
        <taxon>Cellulomonas</taxon>
    </lineage>
</organism>
<reference evidence="8 9" key="2">
    <citation type="journal article" date="2015" name="Stand. Genomic Sci.">
        <title>Draft genome sequence of Cellulomonas carbonis T26(T) and comparative analysis of six Cellulomonas genomes.</title>
        <authorList>
            <person name="Zhuang W."/>
            <person name="Zhang S."/>
            <person name="Xia X."/>
            <person name="Wang G."/>
        </authorList>
    </citation>
    <scope>NUCLEOTIDE SEQUENCE [LARGE SCALE GENOMIC DNA]</scope>
    <source>
        <strain evidence="8 9">T26</strain>
    </source>
</reference>
<dbReference type="InterPro" id="IPR013325">
    <property type="entry name" value="RNA_pol_sigma_r2"/>
</dbReference>
<sequence length="203" mass="21948">MRDDDQWFEDLFRSHATALHRYFARRAAADDVQDLTAEVLATAWRRRDDVPAEAELPWLYRTAGFVLANHRRKGRPVPVEHVPEEVDDADPAHLAIADDDVRSALSALTPRDRRILLLHAWDGLGGAELAEVLGISRGGADAALSRARARLREVWAERDADDAVGTDEATPRDDVPAGPGGMSGRAGGAESGASTGPSATQAR</sequence>
<dbReference type="OrthoDB" id="4184921at2"/>
<feature type="domain" description="RNA polymerase sigma factor 70 region 4 type 2" evidence="7">
    <location>
        <begin position="100"/>
        <end position="151"/>
    </location>
</feature>
<feature type="compositionally biased region" description="Low complexity" evidence="6">
    <location>
        <begin position="191"/>
        <end position="203"/>
    </location>
</feature>
<dbReference type="Pfam" id="PF08281">
    <property type="entry name" value="Sigma70_r4_2"/>
    <property type="match status" value="1"/>
</dbReference>
<dbReference type="InterPro" id="IPR036388">
    <property type="entry name" value="WH-like_DNA-bd_sf"/>
</dbReference>
<dbReference type="PANTHER" id="PTHR43133">
    <property type="entry name" value="RNA POLYMERASE ECF-TYPE SIGMA FACTO"/>
    <property type="match status" value="1"/>
</dbReference>
<comment type="caution">
    <text evidence="8">The sequence shown here is derived from an EMBL/GenBank/DDBJ whole genome shotgun (WGS) entry which is preliminary data.</text>
</comment>
<dbReference type="NCBIfam" id="TIGR02937">
    <property type="entry name" value="sigma70-ECF"/>
    <property type="match status" value="1"/>
</dbReference>
<evidence type="ECO:0000256" key="6">
    <source>
        <dbReference type="SAM" id="MobiDB-lite"/>
    </source>
</evidence>
<dbReference type="RefSeq" id="WP_081978884.1">
    <property type="nucleotide sequence ID" value="NZ_AXCY01000100.1"/>
</dbReference>
<dbReference type="GO" id="GO:0006352">
    <property type="term" value="P:DNA-templated transcription initiation"/>
    <property type="evidence" value="ECO:0007669"/>
    <property type="project" value="InterPro"/>
</dbReference>
<gene>
    <name evidence="8" type="ORF">N868_02295</name>
</gene>
<dbReference type="CDD" id="cd06171">
    <property type="entry name" value="Sigma70_r4"/>
    <property type="match status" value="1"/>
</dbReference>
<protein>
    <submittedName>
        <fullName evidence="8">RNA polymerase subunit sigma-24</fullName>
    </submittedName>
</protein>
<feature type="region of interest" description="Disordered" evidence="6">
    <location>
        <begin position="158"/>
        <end position="203"/>
    </location>
</feature>